<keyword evidence="5" id="KW-1185">Reference proteome</keyword>
<dbReference type="EMBL" id="JALNTZ010000009">
    <property type="protein sequence ID" value="KAJ3640724.1"/>
    <property type="molecule type" value="Genomic_DNA"/>
</dbReference>
<protein>
    <recommendedName>
        <fullName evidence="3">Sulfotransferase domain-containing protein</fullName>
    </recommendedName>
</protein>
<evidence type="ECO:0000313" key="5">
    <source>
        <dbReference type="Proteomes" id="UP001168821"/>
    </source>
</evidence>
<evidence type="ECO:0000256" key="2">
    <source>
        <dbReference type="ARBA" id="ARBA00022679"/>
    </source>
</evidence>
<organism evidence="4 5">
    <name type="scientific">Zophobas morio</name>
    <dbReference type="NCBI Taxonomy" id="2755281"/>
    <lineage>
        <taxon>Eukaryota</taxon>
        <taxon>Metazoa</taxon>
        <taxon>Ecdysozoa</taxon>
        <taxon>Arthropoda</taxon>
        <taxon>Hexapoda</taxon>
        <taxon>Insecta</taxon>
        <taxon>Pterygota</taxon>
        <taxon>Neoptera</taxon>
        <taxon>Endopterygota</taxon>
        <taxon>Coleoptera</taxon>
        <taxon>Polyphaga</taxon>
        <taxon>Cucujiformia</taxon>
        <taxon>Tenebrionidae</taxon>
        <taxon>Zophobas</taxon>
    </lineage>
</organism>
<sequence>MDFDKLIKEKWTSLTRKGYAMFENCMMPQKYAELKNEFDKLKVNEEDIWVCTFPKCGTTWTQEMVWLIANNLDFETAKKVNLDQRFPFLEMSTIVDFSDEKSNLPNFQVPDCVVDSLGVIKNLKSPAFIKTHLPIQLFPQEIRNGTKKPKIIYVARDPRDVCVSFYHHSTIIDYFEINFEEYCELFLAGKVLYGSFWDHILPFWEMRHQPNILFIKYEDMKKDLKKVIKQVAEFLGRTFSEQDLERLAKHLSFDSMKNNPAVNKEILVELVKKFYDKKNDGSFLRKGIVGDHKAAMSPEMLRKFDNWIKDNIQGTDYVV</sequence>
<evidence type="ECO:0000259" key="3">
    <source>
        <dbReference type="Pfam" id="PF00685"/>
    </source>
</evidence>
<dbReference type="Gene3D" id="3.40.50.300">
    <property type="entry name" value="P-loop containing nucleotide triphosphate hydrolases"/>
    <property type="match status" value="1"/>
</dbReference>
<dbReference type="SUPFAM" id="SSF52540">
    <property type="entry name" value="P-loop containing nucleoside triphosphate hydrolases"/>
    <property type="match status" value="1"/>
</dbReference>
<dbReference type="PANTHER" id="PTHR11783">
    <property type="entry name" value="SULFOTRANSFERASE SULT"/>
    <property type="match status" value="1"/>
</dbReference>
<keyword evidence="2" id="KW-0808">Transferase</keyword>
<dbReference type="Pfam" id="PF00685">
    <property type="entry name" value="Sulfotransfer_1"/>
    <property type="match status" value="1"/>
</dbReference>
<dbReference type="Proteomes" id="UP001168821">
    <property type="component" value="Unassembled WGS sequence"/>
</dbReference>
<gene>
    <name evidence="4" type="ORF">Zmor_027268</name>
</gene>
<dbReference type="InterPro" id="IPR027417">
    <property type="entry name" value="P-loop_NTPase"/>
</dbReference>
<accession>A0AA38HTC1</accession>
<evidence type="ECO:0000313" key="4">
    <source>
        <dbReference type="EMBL" id="KAJ3640724.1"/>
    </source>
</evidence>
<dbReference type="GO" id="GO:0008146">
    <property type="term" value="F:sulfotransferase activity"/>
    <property type="evidence" value="ECO:0007669"/>
    <property type="project" value="InterPro"/>
</dbReference>
<name>A0AA38HTC1_9CUCU</name>
<reference evidence="4" key="1">
    <citation type="journal article" date="2023" name="G3 (Bethesda)">
        <title>Whole genome assemblies of Zophobas morio and Tenebrio molitor.</title>
        <authorList>
            <person name="Kaur S."/>
            <person name="Stinson S.A."/>
            <person name="diCenzo G.C."/>
        </authorList>
    </citation>
    <scope>NUCLEOTIDE SEQUENCE</scope>
    <source>
        <strain evidence="4">QUZm001</strain>
    </source>
</reference>
<proteinExistence type="inferred from homology"/>
<dbReference type="AlphaFoldDB" id="A0AA38HTC1"/>
<dbReference type="InterPro" id="IPR000863">
    <property type="entry name" value="Sulfotransferase_dom"/>
</dbReference>
<comment type="caution">
    <text evidence="4">The sequence shown here is derived from an EMBL/GenBank/DDBJ whole genome shotgun (WGS) entry which is preliminary data.</text>
</comment>
<feature type="domain" description="Sulfotransferase" evidence="3">
    <location>
        <begin position="46"/>
        <end position="315"/>
    </location>
</feature>
<comment type="similarity">
    <text evidence="1">Belongs to the sulfotransferase 1 family.</text>
</comment>
<evidence type="ECO:0000256" key="1">
    <source>
        <dbReference type="ARBA" id="ARBA00005771"/>
    </source>
</evidence>